<dbReference type="SUPFAM" id="SSF100920">
    <property type="entry name" value="Heat shock protein 70kD (HSP70), peptide-binding domain"/>
    <property type="match status" value="1"/>
</dbReference>
<dbReference type="Gene3D" id="3.90.640.10">
    <property type="entry name" value="Actin, Chain A, domain 4"/>
    <property type="match status" value="1"/>
</dbReference>
<protein>
    <submittedName>
        <fullName evidence="5">Heat shock 70 kDa protein-like</fullName>
    </submittedName>
</protein>
<accession>A0A8B8K6Z6</accession>
<dbReference type="FunFam" id="2.60.34.10:FF:000002">
    <property type="entry name" value="Heat shock 70 kDa"/>
    <property type="match status" value="1"/>
</dbReference>
<reference evidence="5" key="2">
    <citation type="submission" date="2025-08" db="UniProtKB">
        <authorList>
            <consortium name="RefSeq"/>
        </authorList>
    </citation>
    <scope>IDENTIFICATION</scope>
    <source>
        <tissue evidence="5">Young leaves</tissue>
    </source>
</reference>
<reference evidence="4" key="1">
    <citation type="journal article" date="2019" name="Toxins">
        <title>Detection of Abrin-Like and Prepropulchellin-Like Toxin Genes and Transcripts Using Whole Genome Sequencing and Full-Length Transcript Sequencing of Abrus precatorius.</title>
        <authorList>
            <person name="Hovde B.T."/>
            <person name="Daligault H.E."/>
            <person name="Hanschen E.R."/>
            <person name="Kunde Y.A."/>
            <person name="Johnson M.B."/>
            <person name="Starkenburg S.R."/>
            <person name="Johnson S.L."/>
        </authorList>
    </citation>
    <scope>NUCLEOTIDE SEQUENCE [LARGE SCALE GENOMIC DNA]</scope>
</reference>
<dbReference type="PRINTS" id="PR00301">
    <property type="entry name" value="HEATSHOCK70"/>
</dbReference>
<evidence type="ECO:0000256" key="1">
    <source>
        <dbReference type="ARBA" id="ARBA00022741"/>
    </source>
</evidence>
<evidence type="ECO:0000256" key="2">
    <source>
        <dbReference type="ARBA" id="ARBA00022840"/>
    </source>
</evidence>
<dbReference type="PANTHER" id="PTHR19375">
    <property type="entry name" value="HEAT SHOCK PROTEIN 70KDA"/>
    <property type="match status" value="1"/>
</dbReference>
<dbReference type="GO" id="GO:0005524">
    <property type="term" value="F:ATP binding"/>
    <property type="evidence" value="ECO:0007669"/>
    <property type="project" value="UniProtKB-KW"/>
</dbReference>
<sequence>MATIRHKAIGIDLGTTYSCVAVWQHNHVEIIPNDQGNRTTPSYVAFTDTQRLLGDAAINRTINPHNTVFDAKRLIGRRFSDKSVQQDMKFWPFKVVPGIRDKPMIAVTYKGEEKHLAAEEISSMVLSKMKEIAEAYLGHEVKDAVITVPAYFSNSQRQATKDAGKIAGLNVMRIINEPTAAAIAYGLDKRVWREDEQNVLVFDLGGGTFDVSLVTIDAGMFKVKATVGDTHLGGVDFDNKLVNHLVGVFKRKYNKDISENAKALGRLRSACEKAKRILSSSSQTTIELDSLCGGIDLNATVTRALFEELNKDLFMKCMETVEKCLVEAKVEKRQVHEFVLVGGSTRIPKVQQLLKDMFRVNGRVKELCKSINPDEAVAYGAAVQAAILSGEGDKKVEELLLLDVMPLSLGIETDGGDMSVLIPRNTMIPTKKESAFSTSSDNQKSVLIKVYEGERAKTEENSLLGKFELSGFSPAPRGVPNVNVCFDVDVDGIVEVTAEDRSTRLKKKITISNKQGRLSPQEMRRMVRDAERYKEEDEEVKKKVRAKNLLENYTYEMRDRVTNLAKAVEETIEWLDRNQLAETDEFEYKKQELEERVLKVM</sequence>
<name>A0A8B8K6Z6_ABRPR</name>
<dbReference type="PROSITE" id="PS00329">
    <property type="entry name" value="HSP70_2"/>
    <property type="match status" value="1"/>
</dbReference>
<dbReference type="InterPro" id="IPR029048">
    <property type="entry name" value="HSP70_C_sf"/>
</dbReference>
<dbReference type="FunFam" id="3.30.30.30:FF:000019">
    <property type="entry name" value="Heat shock 70 kDa protein"/>
    <property type="match status" value="1"/>
</dbReference>
<dbReference type="GeneID" id="113853194"/>
<dbReference type="SUPFAM" id="SSF53067">
    <property type="entry name" value="Actin-like ATPase domain"/>
    <property type="match status" value="2"/>
</dbReference>
<evidence type="ECO:0000313" key="4">
    <source>
        <dbReference type="Proteomes" id="UP000694853"/>
    </source>
</evidence>
<dbReference type="GO" id="GO:0140662">
    <property type="term" value="F:ATP-dependent protein folding chaperone"/>
    <property type="evidence" value="ECO:0007669"/>
    <property type="project" value="InterPro"/>
</dbReference>
<dbReference type="PROSITE" id="PS00297">
    <property type="entry name" value="HSP70_1"/>
    <property type="match status" value="1"/>
</dbReference>
<dbReference type="InterPro" id="IPR043129">
    <property type="entry name" value="ATPase_NBD"/>
</dbReference>
<keyword evidence="2 3" id="KW-0067">ATP-binding</keyword>
<comment type="similarity">
    <text evidence="3">Belongs to the heat shock protein 70 family.</text>
</comment>
<dbReference type="Gene3D" id="2.60.34.10">
    <property type="entry name" value="Substrate Binding Domain Of DNAk, Chain A, domain 1"/>
    <property type="match status" value="1"/>
</dbReference>
<dbReference type="KEGG" id="aprc:113853194"/>
<dbReference type="InterPro" id="IPR029047">
    <property type="entry name" value="HSP70_peptide-bd_sf"/>
</dbReference>
<dbReference type="FunFam" id="3.90.640.10:FF:000002">
    <property type="entry name" value="Heat shock 70 kDa"/>
    <property type="match status" value="1"/>
</dbReference>
<proteinExistence type="inferred from homology"/>
<evidence type="ECO:0000313" key="5">
    <source>
        <dbReference type="RefSeq" id="XP_027339495.1"/>
    </source>
</evidence>
<evidence type="ECO:0000256" key="3">
    <source>
        <dbReference type="RuleBase" id="RU003322"/>
    </source>
</evidence>
<dbReference type="Gene3D" id="3.30.30.30">
    <property type="match status" value="1"/>
</dbReference>
<dbReference type="SUPFAM" id="SSF100934">
    <property type="entry name" value="Heat shock protein 70kD (HSP70), C-terminal subdomain"/>
    <property type="match status" value="1"/>
</dbReference>
<dbReference type="Proteomes" id="UP000694853">
    <property type="component" value="Unplaced"/>
</dbReference>
<gene>
    <name evidence="5" type="primary">LOC113853194</name>
</gene>
<dbReference type="NCBIfam" id="NF001413">
    <property type="entry name" value="PRK00290.1"/>
    <property type="match status" value="1"/>
</dbReference>
<dbReference type="InterPro" id="IPR018181">
    <property type="entry name" value="Heat_shock_70_CS"/>
</dbReference>
<dbReference type="OrthoDB" id="2401965at2759"/>
<dbReference type="RefSeq" id="XP_027339495.1">
    <property type="nucleotide sequence ID" value="XM_027483694.1"/>
</dbReference>
<dbReference type="Pfam" id="PF00012">
    <property type="entry name" value="HSP70"/>
    <property type="match status" value="1"/>
</dbReference>
<dbReference type="FunFam" id="3.30.420.40:FF:000026">
    <property type="entry name" value="Heat shock protein 70"/>
    <property type="match status" value="1"/>
</dbReference>
<dbReference type="AlphaFoldDB" id="A0A8B8K6Z6"/>
<keyword evidence="4" id="KW-1185">Reference proteome</keyword>
<dbReference type="Gene3D" id="3.30.420.40">
    <property type="match status" value="2"/>
</dbReference>
<organism evidence="4 5">
    <name type="scientific">Abrus precatorius</name>
    <name type="common">Indian licorice</name>
    <name type="synonym">Glycine abrus</name>
    <dbReference type="NCBI Taxonomy" id="3816"/>
    <lineage>
        <taxon>Eukaryota</taxon>
        <taxon>Viridiplantae</taxon>
        <taxon>Streptophyta</taxon>
        <taxon>Embryophyta</taxon>
        <taxon>Tracheophyta</taxon>
        <taxon>Spermatophyta</taxon>
        <taxon>Magnoliopsida</taxon>
        <taxon>eudicotyledons</taxon>
        <taxon>Gunneridae</taxon>
        <taxon>Pentapetalae</taxon>
        <taxon>rosids</taxon>
        <taxon>fabids</taxon>
        <taxon>Fabales</taxon>
        <taxon>Fabaceae</taxon>
        <taxon>Papilionoideae</taxon>
        <taxon>50 kb inversion clade</taxon>
        <taxon>NPAAA clade</taxon>
        <taxon>indigoferoid/millettioid clade</taxon>
        <taxon>Abreae</taxon>
        <taxon>Abrus</taxon>
    </lineage>
</organism>
<keyword evidence="1 3" id="KW-0547">Nucleotide-binding</keyword>
<dbReference type="InterPro" id="IPR013126">
    <property type="entry name" value="Hsp_70_fam"/>
</dbReference>